<evidence type="ECO:0000313" key="2">
    <source>
        <dbReference type="Proteomes" id="UP000006729"/>
    </source>
</evidence>
<gene>
    <name evidence="1" type="ORF">POPTR_001G057600</name>
</gene>
<dbReference type="AlphaFoldDB" id="U5GSN5"/>
<dbReference type="Proteomes" id="UP000006729">
    <property type="component" value="Chromosome 1"/>
</dbReference>
<organism evidence="1 2">
    <name type="scientific">Populus trichocarpa</name>
    <name type="common">Western balsam poplar</name>
    <name type="synonym">Populus balsamifera subsp. trichocarpa</name>
    <dbReference type="NCBI Taxonomy" id="3694"/>
    <lineage>
        <taxon>Eukaryota</taxon>
        <taxon>Viridiplantae</taxon>
        <taxon>Streptophyta</taxon>
        <taxon>Embryophyta</taxon>
        <taxon>Tracheophyta</taxon>
        <taxon>Spermatophyta</taxon>
        <taxon>Magnoliopsida</taxon>
        <taxon>eudicotyledons</taxon>
        <taxon>Gunneridae</taxon>
        <taxon>Pentapetalae</taxon>
        <taxon>rosids</taxon>
        <taxon>fabids</taxon>
        <taxon>Malpighiales</taxon>
        <taxon>Salicaceae</taxon>
        <taxon>Saliceae</taxon>
        <taxon>Populus</taxon>
    </lineage>
</organism>
<sequence length="52" mass="6141">MRSHVLRFVFQNLNPSRQVNIVSSPCKSLCLYLDAMKTVNIWFLENLNMQLQ</sequence>
<name>U5GSN5_POPTR</name>
<dbReference type="InParanoid" id="U5GSN5"/>
<dbReference type="HOGENOM" id="CLU_3090836_0_0_1"/>
<protein>
    <submittedName>
        <fullName evidence="1">Uncharacterized protein</fullName>
    </submittedName>
</protein>
<reference evidence="1 2" key="1">
    <citation type="journal article" date="2006" name="Science">
        <title>The genome of black cottonwood, Populus trichocarpa (Torr. &amp; Gray).</title>
        <authorList>
            <person name="Tuskan G.A."/>
            <person name="Difazio S."/>
            <person name="Jansson S."/>
            <person name="Bohlmann J."/>
            <person name="Grigoriev I."/>
            <person name="Hellsten U."/>
            <person name="Putnam N."/>
            <person name="Ralph S."/>
            <person name="Rombauts S."/>
            <person name="Salamov A."/>
            <person name="Schein J."/>
            <person name="Sterck L."/>
            <person name="Aerts A."/>
            <person name="Bhalerao R.R."/>
            <person name="Bhalerao R.P."/>
            <person name="Blaudez D."/>
            <person name="Boerjan W."/>
            <person name="Brun A."/>
            <person name="Brunner A."/>
            <person name="Busov V."/>
            <person name="Campbell M."/>
            <person name="Carlson J."/>
            <person name="Chalot M."/>
            <person name="Chapman J."/>
            <person name="Chen G.L."/>
            <person name="Cooper D."/>
            <person name="Coutinho P.M."/>
            <person name="Couturier J."/>
            <person name="Covert S."/>
            <person name="Cronk Q."/>
            <person name="Cunningham R."/>
            <person name="Davis J."/>
            <person name="Degroeve S."/>
            <person name="Dejardin A."/>
            <person name="Depamphilis C."/>
            <person name="Detter J."/>
            <person name="Dirks B."/>
            <person name="Dubchak I."/>
            <person name="Duplessis S."/>
            <person name="Ehlting J."/>
            <person name="Ellis B."/>
            <person name="Gendler K."/>
            <person name="Goodstein D."/>
            <person name="Gribskov M."/>
            <person name="Grimwood J."/>
            <person name="Groover A."/>
            <person name="Gunter L."/>
            <person name="Hamberger B."/>
            <person name="Heinze B."/>
            <person name="Helariutta Y."/>
            <person name="Henrissat B."/>
            <person name="Holligan D."/>
            <person name="Holt R."/>
            <person name="Huang W."/>
            <person name="Islam-Faridi N."/>
            <person name="Jones S."/>
            <person name="Jones-Rhoades M."/>
            <person name="Jorgensen R."/>
            <person name="Joshi C."/>
            <person name="Kangasjarvi J."/>
            <person name="Karlsson J."/>
            <person name="Kelleher C."/>
            <person name="Kirkpatrick R."/>
            <person name="Kirst M."/>
            <person name="Kohler A."/>
            <person name="Kalluri U."/>
            <person name="Larimer F."/>
            <person name="Leebens-Mack J."/>
            <person name="Leple J.C."/>
            <person name="Locascio P."/>
            <person name="Lou Y."/>
            <person name="Lucas S."/>
            <person name="Martin F."/>
            <person name="Montanini B."/>
            <person name="Napoli C."/>
            <person name="Nelson D.R."/>
            <person name="Nelson C."/>
            <person name="Nieminen K."/>
            <person name="Nilsson O."/>
            <person name="Pereda V."/>
            <person name="Peter G."/>
            <person name="Philippe R."/>
            <person name="Pilate G."/>
            <person name="Poliakov A."/>
            <person name="Razumovskaya J."/>
            <person name="Richardson P."/>
            <person name="Rinaldi C."/>
            <person name="Ritland K."/>
            <person name="Rouze P."/>
            <person name="Ryaboy D."/>
            <person name="Schmutz J."/>
            <person name="Schrader J."/>
            <person name="Segerman B."/>
            <person name="Shin H."/>
            <person name="Siddiqui A."/>
            <person name="Sterky F."/>
            <person name="Terry A."/>
            <person name="Tsai C.J."/>
            <person name="Uberbacher E."/>
            <person name="Unneberg P."/>
            <person name="Vahala J."/>
            <person name="Wall K."/>
            <person name="Wessler S."/>
            <person name="Yang G."/>
            <person name="Yin T."/>
            <person name="Douglas C."/>
            <person name="Marra M."/>
            <person name="Sandberg G."/>
            <person name="Van de Peer Y."/>
            <person name="Rokhsar D."/>
        </authorList>
    </citation>
    <scope>NUCLEOTIDE SEQUENCE [LARGE SCALE GENOMIC DNA]</scope>
    <source>
        <strain evidence="2">cv. Nisqually</strain>
    </source>
</reference>
<evidence type="ECO:0000313" key="1">
    <source>
        <dbReference type="EMBL" id="PNT52910.1"/>
    </source>
</evidence>
<keyword evidence="2" id="KW-1185">Reference proteome</keyword>
<proteinExistence type="predicted"/>
<accession>U5GSN5</accession>
<dbReference type="EMBL" id="CM009290">
    <property type="protein sequence ID" value="PNT52910.1"/>
    <property type="molecule type" value="Genomic_DNA"/>
</dbReference>